<gene>
    <name evidence="3" type="ORF">cyc_04538</name>
</gene>
<dbReference type="Pfam" id="PF00160">
    <property type="entry name" value="Pro_isomerase"/>
    <property type="match status" value="1"/>
</dbReference>
<dbReference type="VEuPathDB" id="ToxoDB:LOC34621061"/>
<sequence length="255" mass="27415">MGQEDSLLPVRLAVLGSAMRMSLDDVAGNGTFLPTPPFLSEYGISKASGKPLSYAGCRFFRSVPGLLLQSGDFVHNDGSGGESIWGGCFNDENFARRHAQAGCLSMANNGRNTNASQFFITLKKAPQFDGRHEVIGQLVEGIEVLRAMQLVPLHSASQTPRVDIIITGCGQLASPAALRNASMAGVRSQLELMMHRYEKDLLKQAEDSSKLKGKTPRMLVLRLGPLSVLCDAALCLGGVFVSCTCHQLSLFVDDV</sequence>
<reference evidence="3 4" key="1">
    <citation type="journal article" date="2016" name="BMC Genomics">
        <title>Comparative genomics reveals Cyclospora cayetanensis possesses coccidia-like metabolism and invasion components but unique surface antigens.</title>
        <authorList>
            <person name="Liu S."/>
            <person name="Wang L."/>
            <person name="Zheng H."/>
            <person name="Xu Z."/>
            <person name="Roellig D.M."/>
            <person name="Li N."/>
            <person name="Frace M.A."/>
            <person name="Tang K."/>
            <person name="Arrowood M.J."/>
            <person name="Moss D.M."/>
            <person name="Zhang L."/>
            <person name="Feng Y."/>
            <person name="Xiao L."/>
        </authorList>
    </citation>
    <scope>NUCLEOTIDE SEQUENCE [LARGE SCALE GENOMIC DNA]</scope>
    <source>
        <strain evidence="3 4">CHN_HEN01</strain>
    </source>
</reference>
<evidence type="ECO:0000313" key="4">
    <source>
        <dbReference type="Proteomes" id="UP000095192"/>
    </source>
</evidence>
<dbReference type="PANTHER" id="PTHR11071:SF561">
    <property type="entry name" value="PEPTIDYL-PROLYL CIS-TRANS ISOMERASE D-RELATED"/>
    <property type="match status" value="1"/>
</dbReference>
<proteinExistence type="inferred from homology"/>
<dbReference type="InterPro" id="IPR002130">
    <property type="entry name" value="Cyclophilin-type_PPIase_dom"/>
</dbReference>
<dbReference type="PRINTS" id="PR00153">
    <property type="entry name" value="CSAPPISMRASE"/>
</dbReference>
<keyword evidence="4" id="KW-1185">Reference proteome</keyword>
<evidence type="ECO:0000259" key="2">
    <source>
        <dbReference type="PROSITE" id="PS50072"/>
    </source>
</evidence>
<dbReference type="VEuPathDB" id="ToxoDB:cyc_04538"/>
<dbReference type="InterPro" id="IPR029000">
    <property type="entry name" value="Cyclophilin-like_dom_sf"/>
</dbReference>
<comment type="function">
    <text evidence="1">PPIases accelerate the folding of proteins. It catalyzes the cis-trans isomerization of proline imidic peptide bonds in oligopeptides.</text>
</comment>
<dbReference type="GO" id="GO:0006457">
    <property type="term" value="P:protein folding"/>
    <property type="evidence" value="ECO:0007669"/>
    <property type="project" value="TreeGrafter"/>
</dbReference>
<dbReference type="AlphaFoldDB" id="A0A1D3DB70"/>
<keyword evidence="1" id="KW-0697">Rotamase</keyword>
<evidence type="ECO:0000256" key="1">
    <source>
        <dbReference type="RuleBase" id="RU363019"/>
    </source>
</evidence>
<organism evidence="3 4">
    <name type="scientific">Cyclospora cayetanensis</name>
    <dbReference type="NCBI Taxonomy" id="88456"/>
    <lineage>
        <taxon>Eukaryota</taxon>
        <taxon>Sar</taxon>
        <taxon>Alveolata</taxon>
        <taxon>Apicomplexa</taxon>
        <taxon>Conoidasida</taxon>
        <taxon>Coccidia</taxon>
        <taxon>Eucoccidiorida</taxon>
        <taxon>Eimeriorina</taxon>
        <taxon>Eimeriidae</taxon>
        <taxon>Cyclospora</taxon>
    </lineage>
</organism>
<protein>
    <recommendedName>
        <fullName evidence="1">Peptidyl-prolyl cis-trans isomerase</fullName>
        <shortName evidence="1">PPIase</shortName>
        <ecNumber evidence="1">5.2.1.8</ecNumber>
    </recommendedName>
</protein>
<dbReference type="InParanoid" id="A0A1D3DB70"/>
<keyword evidence="1" id="KW-0413">Isomerase</keyword>
<evidence type="ECO:0000313" key="3">
    <source>
        <dbReference type="EMBL" id="OEH80697.1"/>
    </source>
</evidence>
<comment type="caution">
    <text evidence="3">The sequence shown here is derived from an EMBL/GenBank/DDBJ whole genome shotgun (WGS) entry which is preliminary data.</text>
</comment>
<comment type="similarity">
    <text evidence="1">Belongs to the cyclophilin-type PPIase family.</text>
</comment>
<dbReference type="GO" id="GO:0005737">
    <property type="term" value="C:cytoplasm"/>
    <property type="evidence" value="ECO:0007669"/>
    <property type="project" value="TreeGrafter"/>
</dbReference>
<dbReference type="GO" id="GO:0016018">
    <property type="term" value="F:cyclosporin A binding"/>
    <property type="evidence" value="ECO:0007669"/>
    <property type="project" value="TreeGrafter"/>
</dbReference>
<dbReference type="PROSITE" id="PS50072">
    <property type="entry name" value="CSA_PPIASE_2"/>
    <property type="match status" value="1"/>
</dbReference>
<name>A0A1D3DB70_9EIME</name>
<feature type="domain" description="PPIase cyclophilin-type" evidence="2">
    <location>
        <begin position="37"/>
        <end position="171"/>
    </location>
</feature>
<accession>A0A1D3DB70</accession>
<dbReference type="PANTHER" id="PTHR11071">
    <property type="entry name" value="PEPTIDYL-PROLYL CIS-TRANS ISOMERASE"/>
    <property type="match status" value="1"/>
</dbReference>
<dbReference type="EMBL" id="JROU02000003">
    <property type="protein sequence ID" value="OEH80697.1"/>
    <property type="molecule type" value="Genomic_DNA"/>
</dbReference>
<dbReference type="SUPFAM" id="SSF50891">
    <property type="entry name" value="Cyclophilin-like"/>
    <property type="match status" value="1"/>
</dbReference>
<dbReference type="GO" id="GO:0003755">
    <property type="term" value="F:peptidyl-prolyl cis-trans isomerase activity"/>
    <property type="evidence" value="ECO:0007669"/>
    <property type="project" value="UniProtKB-UniRule"/>
</dbReference>
<comment type="catalytic activity">
    <reaction evidence="1">
        <text>[protein]-peptidylproline (omega=180) = [protein]-peptidylproline (omega=0)</text>
        <dbReference type="Rhea" id="RHEA:16237"/>
        <dbReference type="Rhea" id="RHEA-COMP:10747"/>
        <dbReference type="Rhea" id="RHEA-COMP:10748"/>
        <dbReference type="ChEBI" id="CHEBI:83833"/>
        <dbReference type="ChEBI" id="CHEBI:83834"/>
        <dbReference type="EC" id="5.2.1.8"/>
    </reaction>
</comment>
<dbReference type="Gene3D" id="2.40.100.10">
    <property type="entry name" value="Cyclophilin-like"/>
    <property type="match status" value="1"/>
</dbReference>
<dbReference type="Proteomes" id="UP000095192">
    <property type="component" value="Unassembled WGS sequence"/>
</dbReference>
<dbReference type="EC" id="5.2.1.8" evidence="1"/>